<evidence type="ECO:0000259" key="2">
    <source>
        <dbReference type="Pfam" id="PF14501"/>
    </source>
</evidence>
<accession>A0A7G9PIW3</accession>
<feature type="transmembrane region" description="Helical" evidence="1">
    <location>
        <begin position="64"/>
        <end position="80"/>
    </location>
</feature>
<feature type="transmembrane region" description="Helical" evidence="1">
    <location>
        <begin position="126"/>
        <end position="146"/>
    </location>
</feature>
<dbReference type="GO" id="GO:0042802">
    <property type="term" value="F:identical protein binding"/>
    <property type="evidence" value="ECO:0007669"/>
    <property type="project" value="TreeGrafter"/>
</dbReference>
<protein>
    <submittedName>
        <fullName evidence="3">Sensor histidine kinase</fullName>
    </submittedName>
</protein>
<feature type="transmembrane region" description="Helical" evidence="1">
    <location>
        <begin position="39"/>
        <end position="58"/>
    </location>
</feature>
<sequence length="446" mass="52073">MLMNQMFWDFMENASMIIEWVSFYLIISQFSPKKRKNKQEVYSFIVIIIFSILLKVLNVYPNERIVICFFIGLIYYKFNFKVNNIKCIMISLIFWLFMLTVEALSISFIVKINSLVNVSELLGKNIYRMETMILSKVILISLIMVVRCLKFRVDIGIRVDIGKGDFIYILTPIATNIIIILVIFGYAFKGGREGFGDNVSIFFVSILLLLSNMSLMFIVSKIIKNNKLKLENEFIKDKLEMEYKYYSNLKDNQEKVKRLYHDIKNHIACIEGNNKETGIRKKYIDSLNSEIDKLNLGFNTGNEVLDVILNNKREKCMENNISLKVFIDFSKVNFIEYFDICTIFSNCIDNAIEACKKIKDNNRYINLKGNCVNNFYVIKIENSKTNKVKKLNGDFLTDKKDKFLHGIGLKNIRLALEKYNGEIIIEPLDDKFILKMLIPINQEKEA</sequence>
<dbReference type="PANTHER" id="PTHR40448:SF1">
    <property type="entry name" value="TWO-COMPONENT SENSOR HISTIDINE KINASE"/>
    <property type="match status" value="1"/>
</dbReference>
<name>A0A7G9PIW3_CLOPF</name>
<dbReference type="Gene3D" id="3.30.565.10">
    <property type="entry name" value="Histidine kinase-like ATPase, C-terminal domain"/>
    <property type="match status" value="1"/>
</dbReference>
<evidence type="ECO:0000256" key="1">
    <source>
        <dbReference type="SAM" id="Phobius"/>
    </source>
</evidence>
<dbReference type="InterPro" id="IPR032834">
    <property type="entry name" value="NatK-like_C"/>
</dbReference>
<dbReference type="SUPFAM" id="SSF55874">
    <property type="entry name" value="ATPase domain of HSP90 chaperone/DNA topoisomerase II/histidine kinase"/>
    <property type="match status" value="1"/>
</dbReference>
<feature type="transmembrane region" description="Helical" evidence="1">
    <location>
        <begin position="92"/>
        <end position="114"/>
    </location>
</feature>
<dbReference type="AlphaFoldDB" id="A0A7G9PIW3"/>
<feature type="transmembrane region" description="Helical" evidence="1">
    <location>
        <begin position="200"/>
        <end position="219"/>
    </location>
</feature>
<feature type="transmembrane region" description="Helical" evidence="1">
    <location>
        <begin position="166"/>
        <end position="188"/>
    </location>
</feature>
<keyword evidence="1" id="KW-0812">Transmembrane</keyword>
<organism evidence="3">
    <name type="scientific">Clostridium perfringens</name>
    <dbReference type="NCBI Taxonomy" id="1502"/>
    <lineage>
        <taxon>Bacteria</taxon>
        <taxon>Bacillati</taxon>
        <taxon>Bacillota</taxon>
        <taxon>Clostridia</taxon>
        <taxon>Eubacteriales</taxon>
        <taxon>Clostridiaceae</taxon>
        <taxon>Clostridium</taxon>
    </lineage>
</organism>
<keyword evidence="3" id="KW-0418">Kinase</keyword>
<gene>
    <name evidence="3" type="primary">virS</name>
</gene>
<dbReference type="PANTHER" id="PTHR40448">
    <property type="entry name" value="TWO-COMPONENT SENSOR HISTIDINE KINASE"/>
    <property type="match status" value="1"/>
</dbReference>
<feature type="domain" description="Sensor histidine kinase NatK-like C-terminal" evidence="2">
    <location>
        <begin position="336"/>
        <end position="439"/>
    </location>
</feature>
<reference evidence="3" key="1">
    <citation type="journal article" date="2020" name="MBio">
        <title>Evidence That VirS Is a Receptor for the Signaling Peptide of the Clostridium perfringens Agr-like Quorum Sensing System.</title>
        <authorList>
            <person name="Li J."/>
        </authorList>
    </citation>
    <scope>NUCLEOTIDE SEQUENCE</scope>
    <source>
        <strain evidence="3">CN3685</strain>
    </source>
</reference>
<dbReference type="EMBL" id="MT597431">
    <property type="protein sequence ID" value="QNN30746.1"/>
    <property type="molecule type" value="Genomic_DNA"/>
</dbReference>
<keyword evidence="3" id="KW-0808">Transferase</keyword>
<keyword evidence="1" id="KW-0472">Membrane</keyword>
<dbReference type="Pfam" id="PF14501">
    <property type="entry name" value="HATPase_c_5"/>
    <property type="match status" value="1"/>
</dbReference>
<dbReference type="RefSeq" id="WP_114651327.1">
    <property type="nucleotide sequence ID" value="NZ_UFWQ01000003.1"/>
</dbReference>
<evidence type="ECO:0000313" key="3">
    <source>
        <dbReference type="EMBL" id="QNN30746.1"/>
    </source>
</evidence>
<dbReference type="CDD" id="cd16935">
    <property type="entry name" value="HATPase_AgrC-ComD-like"/>
    <property type="match status" value="1"/>
</dbReference>
<dbReference type="InterPro" id="IPR036890">
    <property type="entry name" value="HATPase_C_sf"/>
</dbReference>
<keyword evidence="1" id="KW-1133">Transmembrane helix</keyword>
<dbReference type="GO" id="GO:0016301">
    <property type="term" value="F:kinase activity"/>
    <property type="evidence" value="ECO:0007669"/>
    <property type="project" value="UniProtKB-KW"/>
</dbReference>
<proteinExistence type="predicted"/>
<feature type="transmembrane region" description="Helical" evidence="1">
    <location>
        <begin position="6"/>
        <end position="27"/>
    </location>
</feature>